<evidence type="ECO:0000313" key="4">
    <source>
        <dbReference type="Proteomes" id="UP000320762"/>
    </source>
</evidence>
<dbReference type="AlphaFoldDB" id="A0A550CVA3"/>
<feature type="domain" description="F-box" evidence="2">
    <location>
        <begin position="9"/>
        <end position="42"/>
    </location>
</feature>
<feature type="compositionally biased region" description="Low complexity" evidence="1">
    <location>
        <begin position="387"/>
        <end position="407"/>
    </location>
</feature>
<comment type="caution">
    <text evidence="3">The sequence shown here is derived from an EMBL/GenBank/DDBJ whole genome shotgun (WGS) entry which is preliminary data.</text>
</comment>
<feature type="region of interest" description="Disordered" evidence="1">
    <location>
        <begin position="387"/>
        <end position="427"/>
    </location>
</feature>
<sequence>MSDDSGENVLPVELWTIIFSHLHPYSLFTVARVCPLFRGIVWSCDGRLVDGSSEVKPDWVSAPPRLKLPLEEDNSAEAEGIRLLHKYALEPASCGKRRYTCYFGASYVALLFSAGKCTVCGDRTARPVHDIVTLVRVCSPQCNRRLHHENLLVEMPTPEGDQKKKPRIGRWRPEDEYIVSWLPFMKGRGEKLVLVHDLKRARAEYASIKDKTPLPQIYHERTCMLAAMLSLRKAYRLWVRSIKYDHERAYMMNTRFVRKFARVNGIKAALILQAPSVRHAMEAHIDTVTCLTKQSLKHAWKKGHLPCEVCDTFVPEDIWLAHTINRHPEIAPMARHNKETGEDEQRCPHCPKSAKWYIVGTNALQRHMDANASVEVAESVVTDAAESAHGAVTESAESSVSDADAGSQVLGKRRSSDESESETGSVKRSKQYVRVSWGIGYALTVY</sequence>
<dbReference type="CDD" id="cd09917">
    <property type="entry name" value="F-box_SF"/>
    <property type="match status" value="1"/>
</dbReference>
<dbReference type="Proteomes" id="UP000320762">
    <property type="component" value="Unassembled WGS sequence"/>
</dbReference>
<protein>
    <recommendedName>
        <fullName evidence="2">F-box domain-containing protein</fullName>
    </recommendedName>
</protein>
<evidence type="ECO:0000256" key="1">
    <source>
        <dbReference type="SAM" id="MobiDB-lite"/>
    </source>
</evidence>
<reference evidence="3 4" key="1">
    <citation type="journal article" date="2019" name="New Phytol.">
        <title>Comparative genomics reveals unique wood-decay strategies and fruiting body development in the Schizophyllaceae.</title>
        <authorList>
            <person name="Almasi E."/>
            <person name="Sahu N."/>
            <person name="Krizsan K."/>
            <person name="Balint B."/>
            <person name="Kovacs G.M."/>
            <person name="Kiss B."/>
            <person name="Cseklye J."/>
            <person name="Drula E."/>
            <person name="Henrissat B."/>
            <person name="Nagy I."/>
            <person name="Chovatia M."/>
            <person name="Adam C."/>
            <person name="LaButti K."/>
            <person name="Lipzen A."/>
            <person name="Riley R."/>
            <person name="Grigoriev I.V."/>
            <person name="Nagy L.G."/>
        </authorList>
    </citation>
    <scope>NUCLEOTIDE SEQUENCE [LARGE SCALE GENOMIC DNA]</scope>
    <source>
        <strain evidence="3 4">NL-1724</strain>
    </source>
</reference>
<proteinExistence type="predicted"/>
<dbReference type="EMBL" id="VDMD01000002">
    <property type="protein sequence ID" value="TRM68705.1"/>
    <property type="molecule type" value="Genomic_DNA"/>
</dbReference>
<dbReference type="OrthoDB" id="10277657at2759"/>
<name>A0A550CVA3_9AGAR</name>
<organism evidence="3 4">
    <name type="scientific">Schizophyllum amplum</name>
    <dbReference type="NCBI Taxonomy" id="97359"/>
    <lineage>
        <taxon>Eukaryota</taxon>
        <taxon>Fungi</taxon>
        <taxon>Dikarya</taxon>
        <taxon>Basidiomycota</taxon>
        <taxon>Agaricomycotina</taxon>
        <taxon>Agaricomycetes</taxon>
        <taxon>Agaricomycetidae</taxon>
        <taxon>Agaricales</taxon>
        <taxon>Schizophyllaceae</taxon>
        <taxon>Schizophyllum</taxon>
    </lineage>
</organism>
<dbReference type="SUPFAM" id="SSF81383">
    <property type="entry name" value="F-box domain"/>
    <property type="match status" value="1"/>
</dbReference>
<evidence type="ECO:0000259" key="2">
    <source>
        <dbReference type="Pfam" id="PF12937"/>
    </source>
</evidence>
<accession>A0A550CVA3</accession>
<dbReference type="InterPro" id="IPR036047">
    <property type="entry name" value="F-box-like_dom_sf"/>
</dbReference>
<evidence type="ECO:0000313" key="3">
    <source>
        <dbReference type="EMBL" id="TRM68705.1"/>
    </source>
</evidence>
<dbReference type="Pfam" id="PF12937">
    <property type="entry name" value="F-box-like"/>
    <property type="match status" value="1"/>
</dbReference>
<keyword evidence="4" id="KW-1185">Reference proteome</keyword>
<dbReference type="InterPro" id="IPR001810">
    <property type="entry name" value="F-box_dom"/>
</dbReference>
<gene>
    <name evidence="3" type="ORF">BD626DRAFT_395830</name>
</gene>